<name>A0A5Q4BY56_9PEZI</name>
<evidence type="ECO:0000313" key="3">
    <source>
        <dbReference type="EMBL" id="TQN71988.1"/>
    </source>
</evidence>
<evidence type="ECO:0000313" key="4">
    <source>
        <dbReference type="Proteomes" id="UP000326340"/>
    </source>
</evidence>
<evidence type="ECO:0000256" key="2">
    <source>
        <dbReference type="SAM" id="Phobius"/>
    </source>
</evidence>
<organism evidence="3 4">
    <name type="scientific">Colletotrichum shisoi</name>
    <dbReference type="NCBI Taxonomy" id="2078593"/>
    <lineage>
        <taxon>Eukaryota</taxon>
        <taxon>Fungi</taxon>
        <taxon>Dikarya</taxon>
        <taxon>Ascomycota</taxon>
        <taxon>Pezizomycotina</taxon>
        <taxon>Sordariomycetes</taxon>
        <taxon>Hypocreomycetidae</taxon>
        <taxon>Glomerellales</taxon>
        <taxon>Glomerellaceae</taxon>
        <taxon>Colletotrichum</taxon>
        <taxon>Colletotrichum destructivum species complex</taxon>
    </lineage>
</organism>
<keyword evidence="2" id="KW-0472">Membrane</keyword>
<keyword evidence="2" id="KW-0812">Transmembrane</keyword>
<proteinExistence type="predicted"/>
<reference evidence="3 4" key="1">
    <citation type="journal article" date="2019" name="Sci. Rep.">
        <title>Colletotrichum shisoi sp. nov., an anthracnose pathogen of Perilla frutescens in Japan: molecular phylogenetic, morphological and genomic evidence.</title>
        <authorList>
            <person name="Gan P."/>
            <person name="Tsushima A."/>
            <person name="Hiroyama R."/>
            <person name="Narusaka M."/>
            <person name="Takano Y."/>
            <person name="Narusaka Y."/>
            <person name="Kawaradani M."/>
            <person name="Damm U."/>
            <person name="Shirasu K."/>
        </authorList>
    </citation>
    <scope>NUCLEOTIDE SEQUENCE [LARGE SCALE GENOMIC DNA]</scope>
    <source>
        <strain evidence="3 4">PG-2018a</strain>
    </source>
</reference>
<feature type="transmembrane region" description="Helical" evidence="2">
    <location>
        <begin position="48"/>
        <end position="74"/>
    </location>
</feature>
<feature type="compositionally biased region" description="Basic and acidic residues" evidence="1">
    <location>
        <begin position="232"/>
        <end position="242"/>
    </location>
</feature>
<feature type="region of interest" description="Disordered" evidence="1">
    <location>
        <begin position="186"/>
        <end position="242"/>
    </location>
</feature>
<comment type="caution">
    <text evidence="3">The sequence shown here is derived from an EMBL/GenBank/DDBJ whole genome shotgun (WGS) entry which is preliminary data.</text>
</comment>
<dbReference type="EMBL" id="PUHP01000213">
    <property type="protein sequence ID" value="TQN71988.1"/>
    <property type="molecule type" value="Genomic_DNA"/>
</dbReference>
<sequence length="242" mass="27430">MKKRVAFRAARAHPAELCRKAIRLSLPLNTRWISTRQKRTRYWNKTRLWPLTVSRHVVLGTWITTLITLVMMMMPRTNGLLSANPVPYSRHSRGGHSEFLPTLRAQGSPRSGPSRTYTLFHSNYPPMSRHHQCSRCPPKQQRRCRFTPNRTHPSSVLIPGVDMGPIPGITLTNDAGSATVWTSRVEAPNRPDGTQVDALPCQASSSQKRHEHPTEEEAIGKKLKNAQDDEDEGRREHGMGYD</sequence>
<accession>A0A5Q4BY56</accession>
<dbReference type="AlphaFoldDB" id="A0A5Q4BY56"/>
<dbReference type="Proteomes" id="UP000326340">
    <property type="component" value="Unassembled WGS sequence"/>
</dbReference>
<dbReference type="OrthoDB" id="10514036at2759"/>
<protein>
    <submittedName>
        <fullName evidence="3">Uncharacterized protein</fullName>
    </submittedName>
</protein>
<gene>
    <name evidence="3" type="ORF">CSHISOI_03518</name>
</gene>
<keyword evidence="2" id="KW-1133">Transmembrane helix</keyword>
<keyword evidence="4" id="KW-1185">Reference proteome</keyword>
<evidence type="ECO:0000256" key="1">
    <source>
        <dbReference type="SAM" id="MobiDB-lite"/>
    </source>
</evidence>
<feature type="region of interest" description="Disordered" evidence="1">
    <location>
        <begin position="128"/>
        <end position="161"/>
    </location>
</feature>